<dbReference type="InterPro" id="IPR004919">
    <property type="entry name" value="GmrSD_N"/>
</dbReference>
<evidence type="ECO:0000313" key="4">
    <source>
        <dbReference type="Proteomes" id="UP001190700"/>
    </source>
</evidence>
<feature type="region of interest" description="Disordered" evidence="1">
    <location>
        <begin position="77"/>
        <end position="97"/>
    </location>
</feature>
<protein>
    <recommendedName>
        <fullName evidence="2">GmrSD restriction endonucleases N-terminal domain-containing protein</fullName>
    </recommendedName>
</protein>
<accession>A0AAE0BQU4</accession>
<reference evidence="3 4" key="1">
    <citation type="journal article" date="2015" name="Genome Biol. Evol.">
        <title>Comparative Genomics of a Bacterivorous Green Alga Reveals Evolutionary Causalities and Consequences of Phago-Mixotrophic Mode of Nutrition.</title>
        <authorList>
            <person name="Burns J.A."/>
            <person name="Paasch A."/>
            <person name="Narechania A."/>
            <person name="Kim E."/>
        </authorList>
    </citation>
    <scope>NUCLEOTIDE SEQUENCE [LARGE SCALE GENOMIC DNA]</scope>
    <source>
        <strain evidence="3 4">PLY_AMNH</strain>
    </source>
</reference>
<evidence type="ECO:0000313" key="3">
    <source>
        <dbReference type="EMBL" id="KAK3241078.1"/>
    </source>
</evidence>
<dbReference type="PANTHER" id="PTHR39639">
    <property type="entry name" value="CHROMOSOME 16, WHOLE GENOME SHOTGUN SEQUENCE"/>
    <property type="match status" value="1"/>
</dbReference>
<feature type="domain" description="GmrSD restriction endonucleases N-terminal" evidence="2">
    <location>
        <begin position="124"/>
        <end position="278"/>
    </location>
</feature>
<dbReference type="AlphaFoldDB" id="A0AAE0BQU4"/>
<dbReference type="PANTHER" id="PTHR39639:SF1">
    <property type="entry name" value="DUF262 DOMAIN-CONTAINING PROTEIN"/>
    <property type="match status" value="1"/>
</dbReference>
<evidence type="ECO:0000259" key="2">
    <source>
        <dbReference type="Pfam" id="PF03235"/>
    </source>
</evidence>
<name>A0AAE0BQU4_9CHLO</name>
<dbReference type="Proteomes" id="UP001190700">
    <property type="component" value="Unassembled WGS sequence"/>
</dbReference>
<dbReference type="EMBL" id="LGRX02033484">
    <property type="protein sequence ID" value="KAK3241078.1"/>
    <property type="molecule type" value="Genomic_DNA"/>
</dbReference>
<feature type="compositionally biased region" description="Basic and acidic residues" evidence="1">
    <location>
        <begin position="81"/>
        <end position="97"/>
    </location>
</feature>
<organism evidence="3 4">
    <name type="scientific">Cymbomonas tetramitiformis</name>
    <dbReference type="NCBI Taxonomy" id="36881"/>
    <lineage>
        <taxon>Eukaryota</taxon>
        <taxon>Viridiplantae</taxon>
        <taxon>Chlorophyta</taxon>
        <taxon>Pyramimonadophyceae</taxon>
        <taxon>Pyramimonadales</taxon>
        <taxon>Pyramimonadaceae</taxon>
        <taxon>Cymbomonas</taxon>
    </lineage>
</organism>
<dbReference type="Pfam" id="PF03235">
    <property type="entry name" value="GmrSD_N"/>
    <property type="match status" value="1"/>
</dbReference>
<comment type="caution">
    <text evidence="3">The sequence shown here is derived from an EMBL/GenBank/DDBJ whole genome shotgun (WGS) entry which is preliminary data.</text>
</comment>
<proteinExistence type="predicted"/>
<keyword evidence="4" id="KW-1185">Reference proteome</keyword>
<evidence type="ECO:0000256" key="1">
    <source>
        <dbReference type="SAM" id="MobiDB-lite"/>
    </source>
</evidence>
<gene>
    <name evidence="3" type="ORF">CYMTET_49126</name>
</gene>
<sequence>MQLLLFPPAAKCSPRFGIRCDALKKDAHRTRVSEESATLFVFSCQSPPTCVRRRPLSRSKLCCPAARKTARALAVGNSVDKQADETEESVNKDQNSEFERALEEESSKKLYGLSNPTYELENLANMLRKKRLNLFPEYQREYVWKVDRASRLVVTVLCNRLVPNVVFHEKAKGVFDVVDGKQRLSSLLSFLLADDNEHGYQNLPPFHQLAKLDDDYAVLNGLRFENLTMDRKNAFEAYTISASVIPFDTPKHDVFSVYEDINSGGEELKPQQLRRAVFYGPYIKLLDRLAANDDFQHIRDPKAKKLGKYELDSKEADREMILRAFAFHRQGAGRAKSFKPPLKKFLNVELQEIDAMPLEVQEREMKTREEEFTLVVKVAREVFGEGAFRKWEKKDGGGWECGNAVSMPLWDCLYSALAELLIEEKQRPVVFTQNASRLQREVQRLFEEQTPELEDLGRTTAAKLAVRRDLLKNTIRGLLKPSNEENAQLAHARCNASKGANEEYVVNG</sequence>